<evidence type="ECO:0000313" key="13">
    <source>
        <dbReference type="Proteomes" id="UP000008672"/>
    </source>
</evidence>
<evidence type="ECO:0000313" key="12">
    <source>
        <dbReference type="Ensembl" id="ENSLACP00000019782.1"/>
    </source>
</evidence>
<sequence length="331" mass="36714">WSSTIVLALGIPQVITNLISVICNSAVIIAFIASSKALHKPIFILFCNLAVSDLLASSSALWIALLFIEKPDSTIYGSKELLHAYVFFATSILSTIYNLVSIGIERFLAVAPCTMMKYKISQCQTLTAALISWGIAIIFGSLPLLGWNCLHKSELASTLYSPFCIDYLVFITIPNCVVAFVLLLCTYIAIIVILKRQKAIIQASGHTLTVYKMAELHVARTSIFIWILTVISYAPFFAGVLWDAIHVNCPLDLHIGVYVFRNVTATLITLNCLGNPIIYSLKFKNLENTLNFFCQEKSEILPPPNKDKSQSYSKLRICICAAVKTRKYAII</sequence>
<evidence type="ECO:0000256" key="7">
    <source>
        <dbReference type="ARBA" id="ARBA00023170"/>
    </source>
</evidence>
<evidence type="ECO:0000256" key="1">
    <source>
        <dbReference type="ARBA" id="ARBA00004651"/>
    </source>
</evidence>
<keyword evidence="2" id="KW-1003">Cell membrane</keyword>
<evidence type="ECO:0000256" key="2">
    <source>
        <dbReference type="ARBA" id="ARBA00022475"/>
    </source>
</evidence>
<dbReference type="Ensembl" id="ENSLACT00000019920.1">
    <property type="protein sequence ID" value="ENSLACP00000019782.1"/>
    <property type="gene ID" value="ENSLACG00000017393.1"/>
</dbReference>
<evidence type="ECO:0000256" key="9">
    <source>
        <dbReference type="RuleBase" id="RU000688"/>
    </source>
</evidence>
<keyword evidence="7 9" id="KW-0675">Receptor</keyword>
<name>H3BD11_LATCH</name>
<feature type="transmembrane region" description="Helical" evidence="10">
    <location>
        <begin position="85"/>
        <end position="104"/>
    </location>
</feature>
<dbReference type="PRINTS" id="PR00237">
    <property type="entry name" value="GPCRRHODOPSN"/>
</dbReference>
<evidence type="ECO:0000256" key="3">
    <source>
        <dbReference type="ARBA" id="ARBA00022692"/>
    </source>
</evidence>
<reference evidence="13" key="1">
    <citation type="submission" date="2011-08" db="EMBL/GenBank/DDBJ databases">
        <title>The draft genome of Latimeria chalumnae.</title>
        <authorList>
            <person name="Di Palma F."/>
            <person name="Alfoldi J."/>
            <person name="Johnson J."/>
            <person name="Berlin A."/>
            <person name="Gnerre S."/>
            <person name="Jaffe D."/>
            <person name="MacCallum I."/>
            <person name="Young S."/>
            <person name="Walker B.J."/>
            <person name="Lander E."/>
            <person name="Lindblad-Toh K."/>
        </authorList>
    </citation>
    <scope>NUCLEOTIDE SEQUENCE [LARGE SCALE GENOMIC DNA]</scope>
    <source>
        <strain evidence="13">Wild caught</strain>
    </source>
</reference>
<keyword evidence="4 10" id="KW-1133">Transmembrane helix</keyword>
<comment type="subcellular location">
    <subcellularLocation>
        <location evidence="1">Cell membrane</location>
        <topology evidence="1">Multi-pass membrane protein</topology>
    </subcellularLocation>
</comment>
<evidence type="ECO:0000256" key="4">
    <source>
        <dbReference type="ARBA" id="ARBA00022989"/>
    </source>
</evidence>
<dbReference type="AlphaFoldDB" id="H3BD11"/>
<dbReference type="GO" id="GO:0004930">
    <property type="term" value="F:G protein-coupled receptor activity"/>
    <property type="evidence" value="ECO:0007669"/>
    <property type="project" value="UniProtKB-KW"/>
</dbReference>
<keyword evidence="5 9" id="KW-0297">G-protein coupled receptor</keyword>
<comment type="similarity">
    <text evidence="9">Belongs to the G-protein coupled receptor 1 family.</text>
</comment>
<protein>
    <recommendedName>
        <fullName evidence="11">G-protein coupled receptors family 1 profile domain-containing protein</fullName>
    </recommendedName>
</protein>
<evidence type="ECO:0000256" key="10">
    <source>
        <dbReference type="SAM" id="Phobius"/>
    </source>
</evidence>
<feature type="transmembrane region" description="Helical" evidence="10">
    <location>
        <begin position="43"/>
        <end position="65"/>
    </location>
</feature>
<dbReference type="PROSITE" id="PS50262">
    <property type="entry name" value="G_PROTEIN_RECEP_F1_2"/>
    <property type="match status" value="1"/>
</dbReference>
<reference evidence="12" key="2">
    <citation type="submission" date="2025-08" db="UniProtKB">
        <authorList>
            <consortium name="Ensembl"/>
        </authorList>
    </citation>
    <scope>IDENTIFICATION</scope>
</reference>
<feature type="transmembrane region" description="Helical" evidence="10">
    <location>
        <begin position="125"/>
        <end position="147"/>
    </location>
</feature>
<accession>H3BD11</accession>
<dbReference type="PANTHER" id="PTHR22750">
    <property type="entry name" value="G-PROTEIN COUPLED RECEPTOR"/>
    <property type="match status" value="1"/>
</dbReference>
<dbReference type="Gene3D" id="1.20.1070.10">
    <property type="entry name" value="Rhodopsin 7-helix transmembrane proteins"/>
    <property type="match status" value="1"/>
</dbReference>
<evidence type="ECO:0000259" key="11">
    <source>
        <dbReference type="PROSITE" id="PS50262"/>
    </source>
</evidence>
<reference evidence="12" key="3">
    <citation type="submission" date="2025-09" db="UniProtKB">
        <authorList>
            <consortium name="Ensembl"/>
        </authorList>
    </citation>
    <scope>IDENTIFICATION</scope>
</reference>
<dbReference type="Pfam" id="PF00001">
    <property type="entry name" value="7tm_1"/>
    <property type="match status" value="1"/>
</dbReference>
<keyword evidence="13" id="KW-1185">Reference proteome</keyword>
<organism evidence="12 13">
    <name type="scientific">Latimeria chalumnae</name>
    <name type="common">Coelacanth</name>
    <dbReference type="NCBI Taxonomy" id="7897"/>
    <lineage>
        <taxon>Eukaryota</taxon>
        <taxon>Metazoa</taxon>
        <taxon>Chordata</taxon>
        <taxon>Craniata</taxon>
        <taxon>Vertebrata</taxon>
        <taxon>Euteleostomi</taxon>
        <taxon>Coelacanthiformes</taxon>
        <taxon>Coelacanthidae</taxon>
        <taxon>Latimeria</taxon>
    </lineage>
</organism>
<feature type="transmembrane region" description="Helical" evidence="10">
    <location>
        <begin position="6"/>
        <end position="31"/>
    </location>
</feature>
<feature type="domain" description="G-protein coupled receptors family 1 profile" evidence="11">
    <location>
        <begin position="23"/>
        <end position="279"/>
    </location>
</feature>
<dbReference type="OMA" id="FITIPHC"/>
<feature type="transmembrane region" description="Helical" evidence="10">
    <location>
        <begin position="167"/>
        <end position="194"/>
    </location>
</feature>
<dbReference type="eggNOG" id="KOG3656">
    <property type="taxonomic scope" value="Eukaryota"/>
</dbReference>
<dbReference type="GeneTree" id="ENSGT00670000098452"/>
<dbReference type="SUPFAM" id="SSF81321">
    <property type="entry name" value="Family A G protein-coupled receptor-like"/>
    <property type="match status" value="1"/>
</dbReference>
<dbReference type="InParanoid" id="H3BD11"/>
<dbReference type="STRING" id="7897.ENSLACP00000019782"/>
<dbReference type="Proteomes" id="UP000008672">
    <property type="component" value="Unassembled WGS sequence"/>
</dbReference>
<dbReference type="EMBL" id="AFYH01004293">
    <property type="status" value="NOT_ANNOTATED_CDS"/>
    <property type="molecule type" value="Genomic_DNA"/>
</dbReference>
<keyword evidence="8 9" id="KW-0807">Transducer</keyword>
<dbReference type="GO" id="GO:0005886">
    <property type="term" value="C:plasma membrane"/>
    <property type="evidence" value="ECO:0007669"/>
    <property type="project" value="UniProtKB-SubCell"/>
</dbReference>
<proteinExistence type="inferred from homology"/>
<dbReference type="PROSITE" id="PS00237">
    <property type="entry name" value="G_PROTEIN_RECEP_F1_1"/>
    <property type="match status" value="1"/>
</dbReference>
<dbReference type="InterPro" id="IPR017452">
    <property type="entry name" value="GPCR_Rhodpsn_7TM"/>
</dbReference>
<dbReference type="HOGENOM" id="CLU_881490_0_0_1"/>
<keyword evidence="6 10" id="KW-0472">Membrane</keyword>
<evidence type="ECO:0000256" key="8">
    <source>
        <dbReference type="ARBA" id="ARBA00023224"/>
    </source>
</evidence>
<dbReference type="InterPro" id="IPR000276">
    <property type="entry name" value="GPCR_Rhodpsn"/>
</dbReference>
<dbReference type="CDD" id="cd00637">
    <property type="entry name" value="7tm_classA_rhodopsin-like"/>
    <property type="match status" value="1"/>
</dbReference>
<feature type="transmembrane region" description="Helical" evidence="10">
    <location>
        <begin position="223"/>
        <end position="242"/>
    </location>
</feature>
<keyword evidence="3 9" id="KW-0812">Transmembrane</keyword>
<evidence type="ECO:0000256" key="5">
    <source>
        <dbReference type="ARBA" id="ARBA00023040"/>
    </source>
</evidence>
<evidence type="ECO:0000256" key="6">
    <source>
        <dbReference type="ARBA" id="ARBA00023136"/>
    </source>
</evidence>